<feature type="transmembrane region" description="Helical" evidence="1">
    <location>
        <begin position="7"/>
        <end position="28"/>
    </location>
</feature>
<name>A0A942UXZ7_9FIRM</name>
<evidence type="ECO:0000313" key="3">
    <source>
        <dbReference type="Proteomes" id="UP000724672"/>
    </source>
</evidence>
<sequence>MIDDKKVNLIVVFIQLIIWIYIAVTLMIYETYKISHLISFILLLFTYIIIIIRYIKNKRSNR</sequence>
<accession>A0A942UXZ7</accession>
<dbReference type="EMBL" id="WSFT01000053">
    <property type="protein sequence ID" value="MBS4539665.1"/>
    <property type="molecule type" value="Genomic_DNA"/>
</dbReference>
<protein>
    <submittedName>
        <fullName evidence="2">Uncharacterized protein</fullName>
    </submittedName>
</protein>
<feature type="transmembrane region" description="Helical" evidence="1">
    <location>
        <begin position="34"/>
        <end position="55"/>
    </location>
</feature>
<organism evidence="2 3">
    <name type="scientific">Anaeromonas frigoriresistens</name>
    <dbReference type="NCBI Taxonomy" id="2683708"/>
    <lineage>
        <taxon>Bacteria</taxon>
        <taxon>Bacillati</taxon>
        <taxon>Bacillota</taxon>
        <taxon>Tissierellia</taxon>
        <taxon>Tissierellales</taxon>
        <taxon>Thermohalobacteraceae</taxon>
        <taxon>Anaeromonas</taxon>
    </lineage>
</organism>
<evidence type="ECO:0000256" key="1">
    <source>
        <dbReference type="SAM" id="Phobius"/>
    </source>
</evidence>
<gene>
    <name evidence="2" type="ORF">GOQ27_14420</name>
</gene>
<dbReference type="Proteomes" id="UP000724672">
    <property type="component" value="Unassembled WGS sequence"/>
</dbReference>
<keyword evidence="1" id="KW-1133">Transmembrane helix</keyword>
<dbReference type="AlphaFoldDB" id="A0A942UXZ7"/>
<evidence type="ECO:0000313" key="2">
    <source>
        <dbReference type="EMBL" id="MBS4539665.1"/>
    </source>
</evidence>
<keyword evidence="1" id="KW-0812">Transmembrane</keyword>
<reference evidence="2" key="1">
    <citation type="submission" date="2019-12" db="EMBL/GenBank/DDBJ databases">
        <title>Clostridiaceae gen. nov. sp. nov., isolated from sediment in Xinjiang, China.</title>
        <authorList>
            <person name="Zhang R."/>
        </authorList>
    </citation>
    <scope>NUCLEOTIDE SEQUENCE</scope>
    <source>
        <strain evidence="2">D2Q-11</strain>
    </source>
</reference>
<dbReference type="RefSeq" id="WP_203367587.1">
    <property type="nucleotide sequence ID" value="NZ_WSFT01000053.1"/>
</dbReference>
<keyword evidence="3" id="KW-1185">Reference proteome</keyword>
<keyword evidence="1" id="KW-0472">Membrane</keyword>
<comment type="caution">
    <text evidence="2">The sequence shown here is derived from an EMBL/GenBank/DDBJ whole genome shotgun (WGS) entry which is preliminary data.</text>
</comment>
<proteinExistence type="predicted"/>